<protein>
    <submittedName>
        <fullName evidence="1">Uncharacterized protein</fullName>
    </submittedName>
</protein>
<dbReference type="EMBL" id="FWYD01000022">
    <property type="protein sequence ID" value="SMD04517.1"/>
    <property type="molecule type" value="Genomic_DNA"/>
</dbReference>
<proteinExistence type="predicted"/>
<accession>A0A1W2E4X3</accession>
<sequence length="83" mass="9630">MYLFSDDLPGPLCATRIPYWEQSSMAGSFHPNPYHPPLDSVFVQTFWGMRRRKVIVEPVAEPLAHLPQYKSGLWSYIEGYRPC</sequence>
<dbReference type="Proteomes" id="UP000192330">
    <property type="component" value="Unassembled WGS sequence"/>
</dbReference>
<organism evidence="1 2">
    <name type="scientific">Primorskyibacter flagellatus</name>
    <dbReference type="NCBI Taxonomy" id="1387277"/>
    <lineage>
        <taxon>Bacteria</taxon>
        <taxon>Pseudomonadati</taxon>
        <taxon>Pseudomonadota</taxon>
        <taxon>Alphaproteobacteria</taxon>
        <taxon>Rhodobacterales</taxon>
        <taxon>Roseobacteraceae</taxon>
        <taxon>Primorskyibacter</taxon>
    </lineage>
</organism>
<reference evidence="1 2" key="1">
    <citation type="submission" date="2017-04" db="EMBL/GenBank/DDBJ databases">
        <authorList>
            <person name="Afonso C.L."/>
            <person name="Miller P.J."/>
            <person name="Scott M.A."/>
            <person name="Spackman E."/>
            <person name="Goraichik I."/>
            <person name="Dimitrov K.M."/>
            <person name="Suarez D.L."/>
            <person name="Swayne D.E."/>
        </authorList>
    </citation>
    <scope>NUCLEOTIDE SEQUENCE [LARGE SCALE GENOMIC DNA]</scope>
    <source>
        <strain evidence="1 2">CGMCC 1.12644</strain>
    </source>
</reference>
<keyword evidence="2" id="KW-1185">Reference proteome</keyword>
<name>A0A1W2E4X3_9RHOB</name>
<dbReference type="AlphaFoldDB" id="A0A1W2E4X3"/>
<evidence type="ECO:0000313" key="2">
    <source>
        <dbReference type="Proteomes" id="UP000192330"/>
    </source>
</evidence>
<dbReference type="STRING" id="1387277.SAMN06295998_1228"/>
<gene>
    <name evidence="1" type="ORF">SAMN06295998_1228</name>
</gene>
<evidence type="ECO:0000313" key="1">
    <source>
        <dbReference type="EMBL" id="SMD04517.1"/>
    </source>
</evidence>